<protein>
    <submittedName>
        <fullName evidence="2">Transcriptional regulator</fullName>
    </submittedName>
</protein>
<comment type="caution">
    <text evidence="2">The sequence shown here is derived from an EMBL/GenBank/DDBJ whole genome shotgun (WGS) entry which is preliminary data.</text>
</comment>
<evidence type="ECO:0000313" key="3">
    <source>
        <dbReference type="Proteomes" id="UP000286931"/>
    </source>
</evidence>
<dbReference type="Gene3D" id="1.10.260.40">
    <property type="entry name" value="lambda repressor-like DNA-binding domains"/>
    <property type="match status" value="1"/>
</dbReference>
<dbReference type="InterPro" id="IPR001387">
    <property type="entry name" value="Cro/C1-type_HTH"/>
</dbReference>
<dbReference type="SMART" id="SM00530">
    <property type="entry name" value="HTH_XRE"/>
    <property type="match status" value="1"/>
</dbReference>
<keyword evidence="3" id="KW-1185">Reference proteome</keyword>
<dbReference type="OrthoDB" id="4522476at2"/>
<evidence type="ECO:0000259" key="1">
    <source>
        <dbReference type="PROSITE" id="PS50943"/>
    </source>
</evidence>
<evidence type="ECO:0000313" key="2">
    <source>
        <dbReference type="EMBL" id="GCE01383.1"/>
    </source>
</evidence>
<dbReference type="RefSeq" id="WP_126643018.1">
    <property type="nucleotide sequence ID" value="NZ_BIFH01000048.1"/>
</dbReference>
<reference evidence="2 3" key="1">
    <citation type="submission" date="2018-12" db="EMBL/GenBank/DDBJ databases">
        <title>Draft genome sequence of Embleya hyalina NBRC 13850T.</title>
        <authorList>
            <person name="Komaki H."/>
            <person name="Hosoyama A."/>
            <person name="Kimura A."/>
            <person name="Ichikawa N."/>
            <person name="Tamura T."/>
        </authorList>
    </citation>
    <scope>NUCLEOTIDE SEQUENCE [LARGE SCALE GENOMIC DNA]</scope>
    <source>
        <strain evidence="2 3">NBRC 13850</strain>
    </source>
</reference>
<dbReference type="PROSITE" id="PS50943">
    <property type="entry name" value="HTH_CROC1"/>
    <property type="match status" value="1"/>
</dbReference>
<dbReference type="GO" id="GO:0003677">
    <property type="term" value="F:DNA binding"/>
    <property type="evidence" value="ECO:0007669"/>
    <property type="project" value="InterPro"/>
</dbReference>
<organism evidence="2 3">
    <name type="scientific">Embleya hyalina</name>
    <dbReference type="NCBI Taxonomy" id="516124"/>
    <lineage>
        <taxon>Bacteria</taxon>
        <taxon>Bacillati</taxon>
        <taxon>Actinomycetota</taxon>
        <taxon>Actinomycetes</taxon>
        <taxon>Kitasatosporales</taxon>
        <taxon>Streptomycetaceae</taxon>
        <taxon>Embleya</taxon>
    </lineage>
</organism>
<sequence length="404" mass="42275">MHTVGGIGRQIAYWRTRRGLTQAEFARLMGRSVRWVEDVEAGHRQADPRLSVLARAAVVLRIGIDRLLPPEPNREGGDHDPLAAVRVALRRADLAPTAGAPVEPPDPGVLRRELAYGWTAYAAADYLCLDRVVPPMLVGTGAATTAAPVGEGPADPLAPMVVRAGALTLAAAAAQVFGDADLAWRAADRAVTAAGRSGDAVVLARAADRLTAAMVGHEGAGAAAEFALEVEADLAAALGPRGAAGRAALRTLRLGAALATARLGDRSGTRDLLDAAERIDPGAIQVPLYRVTAHVLLGEYGRAVDGRLDPAALAVLPRGRQARHLIDLARALAALGRRGEAVTALLDAEAAAAQEIRCRPINRTFVQEILRLDSSVDGDEARLRALAARCAGKGAPRSERAWII</sequence>
<dbReference type="EMBL" id="BIFH01000048">
    <property type="protein sequence ID" value="GCE01383.1"/>
    <property type="molecule type" value="Genomic_DNA"/>
</dbReference>
<accession>A0A401Z3D5</accession>
<dbReference type="CDD" id="cd00093">
    <property type="entry name" value="HTH_XRE"/>
    <property type="match status" value="1"/>
</dbReference>
<feature type="domain" description="HTH cro/C1-type" evidence="1">
    <location>
        <begin position="11"/>
        <end position="67"/>
    </location>
</feature>
<dbReference type="Pfam" id="PF13560">
    <property type="entry name" value="HTH_31"/>
    <property type="match status" value="1"/>
</dbReference>
<name>A0A401Z3D5_9ACTN</name>
<gene>
    <name evidence="2" type="ORF">EHYA_09149</name>
</gene>
<dbReference type="SUPFAM" id="SSF47413">
    <property type="entry name" value="lambda repressor-like DNA-binding domains"/>
    <property type="match status" value="1"/>
</dbReference>
<dbReference type="Proteomes" id="UP000286931">
    <property type="component" value="Unassembled WGS sequence"/>
</dbReference>
<dbReference type="InterPro" id="IPR010982">
    <property type="entry name" value="Lambda_DNA-bd_dom_sf"/>
</dbReference>
<proteinExistence type="predicted"/>
<dbReference type="AlphaFoldDB" id="A0A401Z3D5"/>